<comment type="caution">
    <text evidence="4">The sequence shown here is derived from an EMBL/GenBank/DDBJ whole genome shotgun (WGS) entry which is preliminary data.</text>
</comment>
<dbReference type="SUPFAM" id="SSF55961">
    <property type="entry name" value="Bet v1-like"/>
    <property type="match status" value="1"/>
</dbReference>
<dbReference type="InterPro" id="IPR013538">
    <property type="entry name" value="ASHA1/2-like_C"/>
</dbReference>
<dbReference type="Gene3D" id="3.30.530.20">
    <property type="match status" value="1"/>
</dbReference>
<evidence type="ECO:0000313" key="4">
    <source>
        <dbReference type="EMBL" id="MBB4661158.1"/>
    </source>
</evidence>
<dbReference type="RefSeq" id="WP_183339100.1">
    <property type="nucleotide sequence ID" value="NZ_JACHNU010000001.1"/>
</dbReference>
<reference evidence="4 5" key="1">
    <citation type="submission" date="2020-08" db="EMBL/GenBank/DDBJ databases">
        <title>Genomic Encyclopedia of Archaeal and Bacterial Type Strains, Phase II (KMG-II): from individual species to whole genera.</title>
        <authorList>
            <person name="Goeker M."/>
        </authorList>
    </citation>
    <scope>NUCLEOTIDE SEQUENCE [LARGE SCALE GENOMIC DNA]</scope>
    <source>
        <strain evidence="4 5">DSM 23288</strain>
    </source>
</reference>
<evidence type="ECO:0000256" key="1">
    <source>
        <dbReference type="ARBA" id="ARBA00006817"/>
    </source>
</evidence>
<feature type="region of interest" description="Disordered" evidence="2">
    <location>
        <begin position="78"/>
        <end position="113"/>
    </location>
</feature>
<evidence type="ECO:0000313" key="5">
    <source>
        <dbReference type="Proteomes" id="UP000585272"/>
    </source>
</evidence>
<dbReference type="InterPro" id="IPR023393">
    <property type="entry name" value="START-like_dom_sf"/>
</dbReference>
<accession>A0A840IAQ3</accession>
<comment type="similarity">
    <text evidence="1">Belongs to the AHA1 family.</text>
</comment>
<name>A0A840IAQ3_9ACTN</name>
<dbReference type="Proteomes" id="UP000585272">
    <property type="component" value="Unassembled WGS sequence"/>
</dbReference>
<feature type="domain" description="Activator of Hsp90 ATPase homologue 1/2-like C-terminal" evidence="3">
    <location>
        <begin position="18"/>
        <end position="135"/>
    </location>
</feature>
<protein>
    <submittedName>
        <fullName evidence="4">Uncharacterized protein YndB with AHSA1/START domain</fullName>
    </submittedName>
</protein>
<gene>
    <name evidence="4" type="ORF">BDZ31_000731</name>
</gene>
<dbReference type="AlphaFoldDB" id="A0A840IAQ3"/>
<organism evidence="4 5">
    <name type="scientific">Conexibacter arvalis</name>
    <dbReference type="NCBI Taxonomy" id="912552"/>
    <lineage>
        <taxon>Bacteria</taxon>
        <taxon>Bacillati</taxon>
        <taxon>Actinomycetota</taxon>
        <taxon>Thermoleophilia</taxon>
        <taxon>Solirubrobacterales</taxon>
        <taxon>Conexibacteraceae</taxon>
        <taxon>Conexibacter</taxon>
    </lineage>
</organism>
<sequence length="173" mass="18244">MSAEPAPAVHRAIVLPISREQAWEAITDADQLACWLADEVELDAREGGAARFAWADGTRRVGVVDELAERRRIAFRWRPEEGDGAGDRAGGGDGAEGAGDRAALPADEGGPLGDESLVELTLDEVEGGTRVSVFEVRTRVLEQGDVPLQPAGVPSAWTPRMAALSACAAVCWA</sequence>
<dbReference type="CDD" id="cd07814">
    <property type="entry name" value="SRPBCC_CalC_Aha1-like"/>
    <property type="match status" value="1"/>
</dbReference>
<feature type="compositionally biased region" description="Gly residues" evidence="2">
    <location>
        <begin position="87"/>
        <end position="97"/>
    </location>
</feature>
<proteinExistence type="inferred from homology"/>
<evidence type="ECO:0000256" key="2">
    <source>
        <dbReference type="SAM" id="MobiDB-lite"/>
    </source>
</evidence>
<dbReference type="Pfam" id="PF08327">
    <property type="entry name" value="AHSA1"/>
    <property type="match status" value="1"/>
</dbReference>
<evidence type="ECO:0000259" key="3">
    <source>
        <dbReference type="Pfam" id="PF08327"/>
    </source>
</evidence>
<dbReference type="EMBL" id="JACHNU010000001">
    <property type="protein sequence ID" value="MBB4661158.1"/>
    <property type="molecule type" value="Genomic_DNA"/>
</dbReference>
<keyword evidence="5" id="KW-1185">Reference proteome</keyword>